<dbReference type="InterPro" id="IPR004255">
    <property type="entry name" value="O-acyltransferase_WSD1_N"/>
</dbReference>
<dbReference type="Proteomes" id="UP001595844">
    <property type="component" value="Unassembled WGS sequence"/>
</dbReference>
<accession>A0ABV8VKX4</accession>
<dbReference type="Pfam" id="PF03007">
    <property type="entry name" value="WS_DGAT_cat"/>
    <property type="match status" value="1"/>
</dbReference>
<proteinExistence type="predicted"/>
<reference evidence="3" key="1">
    <citation type="journal article" date="2019" name="Int. J. Syst. Evol. Microbiol.">
        <title>The Global Catalogue of Microorganisms (GCM) 10K type strain sequencing project: providing services to taxonomists for standard genome sequencing and annotation.</title>
        <authorList>
            <consortium name="The Broad Institute Genomics Platform"/>
            <consortium name="The Broad Institute Genome Sequencing Center for Infectious Disease"/>
            <person name="Wu L."/>
            <person name="Ma J."/>
        </authorList>
    </citation>
    <scope>NUCLEOTIDE SEQUENCE [LARGE SCALE GENOMIC DNA]</scope>
    <source>
        <strain evidence="3">IBRC-M 10490</strain>
    </source>
</reference>
<evidence type="ECO:0000313" key="3">
    <source>
        <dbReference type="Proteomes" id="UP001595844"/>
    </source>
</evidence>
<sequence>MTTMAARDATMFWLSRRTVNDVFLLYCFAESPATTDELRAFTAARADGIADLRIRAREIAGGLDYPRWEPVEFAPQQFIEHRPAAPAWHTVLTRVGELLGTGLDATEHPWRIHVFRGVRDAPGSTGPSLVAVVQLSHALADGTRAAALARSLFAPEEVVHNHPAGPVDNFTRNPSDPAKNPLRPVDYCAQICGWFTDPRVIGALRFPRQLVRTVRRGRLAHAAQRELLRRGDAGEIPPAATGFDPCALNPAAPVRTFDHRVRMLVLDVGALRVPGHTVTVVALTAISRALATYLAERGQLPRHLGTAVPMALPAPGTARNNYRGLSIDLHIEEPDLRIRADRIAEELAIRRERALNPLLAAQDRVGETVPALFTVRDVERADLDTVPPAVDGNTVVSSVYRGAADLSFAGAPVRFTGGFPALGTVMHLTHGVHGIGETVALSVHSDLAVIADPDRYLELLAESVPAVVAASTG</sequence>
<evidence type="ECO:0000313" key="2">
    <source>
        <dbReference type="EMBL" id="MFC4376724.1"/>
    </source>
</evidence>
<dbReference type="RefSeq" id="WP_378565965.1">
    <property type="nucleotide sequence ID" value="NZ_JBHSDL010000025.1"/>
</dbReference>
<organism evidence="2 3">
    <name type="scientific">Nocardia halotolerans</name>
    <dbReference type="NCBI Taxonomy" id="1755878"/>
    <lineage>
        <taxon>Bacteria</taxon>
        <taxon>Bacillati</taxon>
        <taxon>Actinomycetota</taxon>
        <taxon>Actinomycetes</taxon>
        <taxon>Mycobacteriales</taxon>
        <taxon>Nocardiaceae</taxon>
        <taxon>Nocardia</taxon>
    </lineage>
</organism>
<protein>
    <submittedName>
        <fullName evidence="2">Wax ester/triacylglycerol synthase domain-containing protein</fullName>
    </submittedName>
</protein>
<gene>
    <name evidence="2" type="ORF">ACFO5K_21760</name>
</gene>
<dbReference type="EMBL" id="JBHSDL010000025">
    <property type="protein sequence ID" value="MFC4376724.1"/>
    <property type="molecule type" value="Genomic_DNA"/>
</dbReference>
<comment type="caution">
    <text evidence="2">The sequence shown here is derived from an EMBL/GenBank/DDBJ whole genome shotgun (WGS) entry which is preliminary data.</text>
</comment>
<evidence type="ECO:0000259" key="1">
    <source>
        <dbReference type="Pfam" id="PF03007"/>
    </source>
</evidence>
<feature type="domain" description="O-acyltransferase WSD1-like N-terminal" evidence="1">
    <location>
        <begin position="6"/>
        <end position="160"/>
    </location>
</feature>
<keyword evidence="3" id="KW-1185">Reference proteome</keyword>
<name>A0ABV8VKX4_9NOCA</name>